<protein>
    <submittedName>
        <fullName evidence="2">GIY-YIG nuclease family protein</fullName>
    </submittedName>
</protein>
<keyword evidence="2" id="KW-0614">Plasmid</keyword>
<evidence type="ECO:0000313" key="2">
    <source>
        <dbReference type="EMBL" id="UOO93758.1"/>
    </source>
</evidence>
<dbReference type="Proteomes" id="UP000832034">
    <property type="component" value="Plasmid p1Vster"/>
</dbReference>
<organism evidence="2 3">
    <name type="scientific">Vitreoscilla stercoraria</name>
    <dbReference type="NCBI Taxonomy" id="61"/>
    <lineage>
        <taxon>Bacteria</taxon>
        <taxon>Pseudomonadati</taxon>
        <taxon>Pseudomonadota</taxon>
        <taxon>Betaproteobacteria</taxon>
        <taxon>Neisseriales</taxon>
        <taxon>Neisseriaceae</taxon>
        <taxon>Vitreoscilla</taxon>
    </lineage>
</organism>
<feature type="domain" description="Bacteriophage T5 Orf172 DNA-binding" evidence="1">
    <location>
        <begin position="1"/>
        <end position="74"/>
    </location>
</feature>
<dbReference type="SMART" id="SM00974">
    <property type="entry name" value="T5orf172"/>
    <property type="match status" value="1"/>
</dbReference>
<evidence type="ECO:0000259" key="1">
    <source>
        <dbReference type="SMART" id="SM00974"/>
    </source>
</evidence>
<gene>
    <name evidence="2" type="ORF">LVJ81_13025</name>
</gene>
<sequence>MTRRLEPMGRVKELSGASVPFLFDIHALIYSENAPELERQLHQEFNDCRVNKINERKEFFKVSLADVKQKLLDLNIEVKFTLAAEAEEYRRTLQIEALPVEAQSHI</sequence>
<geneLocation type="plasmid" evidence="2 3">
    <name>p1Vster</name>
</geneLocation>
<dbReference type="EMBL" id="CP091513">
    <property type="protein sequence ID" value="UOO93758.1"/>
    <property type="molecule type" value="Genomic_DNA"/>
</dbReference>
<proteinExistence type="predicted"/>
<dbReference type="RefSeq" id="WP_019959517.1">
    <property type="nucleotide sequence ID" value="NZ_CP091513.1"/>
</dbReference>
<dbReference type="Pfam" id="PF13455">
    <property type="entry name" value="MUG113"/>
    <property type="match status" value="1"/>
</dbReference>
<name>A0ABY4EDE4_VITST</name>
<reference evidence="2 3" key="1">
    <citation type="journal article" date="2022" name="Res Sq">
        <title>Evolution of multicellular longitudinally dividing oral cavity symbionts (Neisseriaceae).</title>
        <authorList>
            <person name="Nyongesa S."/>
            <person name="Weber P."/>
            <person name="Bernet E."/>
            <person name="Pullido F."/>
            <person name="Nieckarz M."/>
            <person name="Delaby M."/>
            <person name="Nieves C."/>
            <person name="Viehboeck T."/>
            <person name="Krause N."/>
            <person name="Rivera-Millot A."/>
            <person name="Nakamura A."/>
            <person name="Vischer N."/>
            <person name="VanNieuwenhze M."/>
            <person name="Brun Y."/>
            <person name="Cava F."/>
            <person name="Bulgheresi S."/>
            <person name="Veyrier F."/>
        </authorList>
    </citation>
    <scope>NUCLEOTIDE SEQUENCE [LARGE SCALE GENOMIC DNA]</scope>
    <source>
        <strain evidence="2 3">SAG 1488-6</strain>
        <plasmid evidence="2 3">p1Vster</plasmid>
    </source>
</reference>
<keyword evidence="3" id="KW-1185">Reference proteome</keyword>
<evidence type="ECO:0000313" key="3">
    <source>
        <dbReference type="Proteomes" id="UP000832034"/>
    </source>
</evidence>
<accession>A0ABY4EDE4</accession>
<dbReference type="InterPro" id="IPR018306">
    <property type="entry name" value="Phage_T5_Orf172_DNA-bd"/>
</dbReference>